<evidence type="ECO:0000256" key="1">
    <source>
        <dbReference type="SAM" id="MobiDB-lite"/>
    </source>
</evidence>
<accession>A0A5N6PT02</accession>
<proteinExistence type="predicted"/>
<evidence type="ECO:0000313" key="3">
    <source>
        <dbReference type="Proteomes" id="UP000326396"/>
    </source>
</evidence>
<dbReference type="Proteomes" id="UP000326396">
    <property type="component" value="Linkage Group LG10"/>
</dbReference>
<name>A0A5N6PT02_9ASTR</name>
<reference evidence="2 3" key="1">
    <citation type="submission" date="2019-05" db="EMBL/GenBank/DDBJ databases">
        <title>Mikania micrantha, genome provides insights into the molecular mechanism of rapid growth.</title>
        <authorList>
            <person name="Liu B."/>
        </authorList>
    </citation>
    <scope>NUCLEOTIDE SEQUENCE [LARGE SCALE GENOMIC DNA]</scope>
    <source>
        <strain evidence="2">NLD-2019</strain>
        <tissue evidence="2">Leaf</tissue>
    </source>
</reference>
<feature type="region of interest" description="Disordered" evidence="1">
    <location>
        <begin position="1"/>
        <end position="54"/>
    </location>
</feature>
<sequence>MVTTKPRMTRRNTMARRRKRTTNIFSDSEPDSDPSEPKGTPEQSEPKEHPKDIRSVMHTHSYIQIVKWSFNAQQKMFTLTKVNGGIKVLDIMQLMVLAPPFVFDLEKLPLDNPDNGSDGRIAIKWVKARAQALRGEKLITFYGTKGADNRHAGLTTTKITYRESDTTPYFYSAALNAKDHLKL</sequence>
<keyword evidence="3" id="KW-1185">Reference proteome</keyword>
<dbReference type="EMBL" id="SZYD01000002">
    <property type="protein sequence ID" value="KAD7116689.1"/>
    <property type="molecule type" value="Genomic_DNA"/>
</dbReference>
<dbReference type="AlphaFoldDB" id="A0A5N6PT02"/>
<protein>
    <submittedName>
        <fullName evidence="2">Uncharacterized protein</fullName>
    </submittedName>
</protein>
<feature type="compositionally biased region" description="Basic residues" evidence="1">
    <location>
        <begin position="7"/>
        <end position="21"/>
    </location>
</feature>
<feature type="compositionally biased region" description="Basic and acidic residues" evidence="1">
    <location>
        <begin position="44"/>
        <end position="54"/>
    </location>
</feature>
<comment type="caution">
    <text evidence="2">The sequence shown here is derived from an EMBL/GenBank/DDBJ whole genome shotgun (WGS) entry which is preliminary data.</text>
</comment>
<organism evidence="2 3">
    <name type="scientific">Mikania micrantha</name>
    <name type="common">bitter vine</name>
    <dbReference type="NCBI Taxonomy" id="192012"/>
    <lineage>
        <taxon>Eukaryota</taxon>
        <taxon>Viridiplantae</taxon>
        <taxon>Streptophyta</taxon>
        <taxon>Embryophyta</taxon>
        <taxon>Tracheophyta</taxon>
        <taxon>Spermatophyta</taxon>
        <taxon>Magnoliopsida</taxon>
        <taxon>eudicotyledons</taxon>
        <taxon>Gunneridae</taxon>
        <taxon>Pentapetalae</taxon>
        <taxon>asterids</taxon>
        <taxon>campanulids</taxon>
        <taxon>Asterales</taxon>
        <taxon>Asteraceae</taxon>
        <taxon>Asteroideae</taxon>
        <taxon>Heliantheae alliance</taxon>
        <taxon>Eupatorieae</taxon>
        <taxon>Mikania</taxon>
    </lineage>
</organism>
<evidence type="ECO:0000313" key="2">
    <source>
        <dbReference type="EMBL" id="KAD7116689.1"/>
    </source>
</evidence>
<gene>
    <name evidence="2" type="ORF">E3N88_03957</name>
</gene>